<evidence type="ECO:0000256" key="1">
    <source>
        <dbReference type="SAM" id="Phobius"/>
    </source>
</evidence>
<evidence type="ECO:0000313" key="3">
    <source>
        <dbReference type="Proteomes" id="UP000198599"/>
    </source>
</evidence>
<evidence type="ECO:0000313" key="2">
    <source>
        <dbReference type="EMBL" id="SFO38396.1"/>
    </source>
</evidence>
<dbReference type="Proteomes" id="UP000198599">
    <property type="component" value="Unassembled WGS sequence"/>
</dbReference>
<dbReference type="AlphaFoldDB" id="A0A1I5GRB3"/>
<protein>
    <submittedName>
        <fullName evidence="2">Uncharacterized protein</fullName>
    </submittedName>
</protein>
<gene>
    <name evidence="2" type="ORF">SAMN04487859_1376</name>
</gene>
<dbReference type="STRING" id="1005928.SAMN04487859_1376"/>
<sequence length="248" mass="28340">MDEALELGAYLPQSLANASEQAYLDFLWSAFQTNYQSERYEFASLAFHLLYMSFVSFSIWQIRLARPDPFAMAMVGFRSDEEGSLMDCESPFKFYDRLKESQIFRFLKLIGCTNQQVGEFAKFVRRRNKIAHPTGTVFFNDRAAIDAEIADMMKEVGNIEAHMEPVILELYQRFLADRADEELWSFAVPGDEVTANLVHANYMSAADLAYCRAFDIESLRDEPGFEAKLALHQSLVALYPPDEIDDAA</sequence>
<keyword evidence="1" id="KW-0812">Transmembrane</keyword>
<keyword evidence="3" id="KW-1185">Reference proteome</keyword>
<name>A0A1I5GRB3_9RHOB</name>
<dbReference type="OrthoDB" id="7824426at2"/>
<accession>A0A1I5GRB3</accession>
<feature type="transmembrane region" description="Helical" evidence="1">
    <location>
        <begin position="42"/>
        <end position="62"/>
    </location>
</feature>
<dbReference type="RefSeq" id="WP_092842294.1">
    <property type="nucleotide sequence ID" value="NZ_FOVP01000037.1"/>
</dbReference>
<reference evidence="3" key="1">
    <citation type="submission" date="2016-10" db="EMBL/GenBank/DDBJ databases">
        <authorList>
            <person name="Varghese N."/>
            <person name="Submissions S."/>
        </authorList>
    </citation>
    <scope>NUCLEOTIDE SEQUENCE [LARGE SCALE GENOMIC DNA]</scope>
    <source>
        <strain evidence="3">DSM 28463</strain>
    </source>
</reference>
<proteinExistence type="predicted"/>
<keyword evidence="1" id="KW-0472">Membrane</keyword>
<keyword evidence="1" id="KW-1133">Transmembrane helix</keyword>
<organism evidence="2 3">
    <name type="scientific">Roseovarius lutimaris</name>
    <dbReference type="NCBI Taxonomy" id="1005928"/>
    <lineage>
        <taxon>Bacteria</taxon>
        <taxon>Pseudomonadati</taxon>
        <taxon>Pseudomonadota</taxon>
        <taxon>Alphaproteobacteria</taxon>
        <taxon>Rhodobacterales</taxon>
        <taxon>Roseobacteraceae</taxon>
        <taxon>Roseovarius</taxon>
    </lineage>
</organism>
<dbReference type="EMBL" id="FOVP01000037">
    <property type="protein sequence ID" value="SFO38396.1"/>
    <property type="molecule type" value="Genomic_DNA"/>
</dbReference>